<dbReference type="KEGG" id="csty:KN1_09060"/>
<accession>A0A8D5U689</accession>
<sequence length="103" mass="11408">MGGSRVITKPLHVSPHGPAYIRFLRAGGGETLFGGKGWRPSRDLPSDEWDSVPSVPSVMMRVKAVNHERVNHSRHGEVKRVIGSVIISHEKWLLVTMRSSSIT</sequence>
<dbReference type="EMBL" id="AP024597">
    <property type="protein sequence ID" value="BCU69609.1"/>
    <property type="molecule type" value="Genomic_DNA"/>
</dbReference>
<dbReference type="Proteomes" id="UP000825123">
    <property type="component" value="Chromosome"/>
</dbReference>
<name>A0A8D5U689_9CREN</name>
<evidence type="ECO:0000313" key="1">
    <source>
        <dbReference type="EMBL" id="BCU69609.1"/>
    </source>
</evidence>
<reference evidence="1 2" key="1">
    <citation type="submission" date="2021-04" db="EMBL/GenBank/DDBJ databases">
        <title>Complete genome sequence of Stygiolobus sp. KN-1.</title>
        <authorList>
            <person name="Nakamura K."/>
            <person name="Sakai H."/>
            <person name="Kurosawa N."/>
        </authorList>
    </citation>
    <scope>NUCLEOTIDE SEQUENCE [LARGE SCALE GENOMIC DNA]</scope>
    <source>
        <strain evidence="1 2">KN-1</strain>
    </source>
</reference>
<evidence type="ECO:0000313" key="2">
    <source>
        <dbReference type="Proteomes" id="UP000825123"/>
    </source>
</evidence>
<dbReference type="AlphaFoldDB" id="A0A8D5U689"/>
<keyword evidence="2" id="KW-1185">Reference proteome</keyword>
<organism evidence="1 2">
    <name type="scientific">Stygiolobus caldivivus</name>
    <dbReference type="NCBI Taxonomy" id="2824673"/>
    <lineage>
        <taxon>Archaea</taxon>
        <taxon>Thermoproteota</taxon>
        <taxon>Thermoprotei</taxon>
        <taxon>Sulfolobales</taxon>
        <taxon>Sulfolobaceae</taxon>
        <taxon>Stygiolobus</taxon>
    </lineage>
</organism>
<gene>
    <name evidence="1" type="ORF">KN1_09060</name>
</gene>
<protein>
    <submittedName>
        <fullName evidence="1">Uncharacterized protein</fullName>
    </submittedName>
</protein>
<proteinExistence type="predicted"/>